<accession>A0A7S9WQB1</accession>
<dbReference type="InterPro" id="IPR023346">
    <property type="entry name" value="Lysozyme-like_dom_sf"/>
</dbReference>
<gene>
    <name evidence="3" type="ORF">CVT00_06860</name>
</gene>
<dbReference type="Pfam" id="PF01464">
    <property type="entry name" value="SLT"/>
    <property type="match status" value="1"/>
</dbReference>
<evidence type="ECO:0000313" key="3">
    <source>
        <dbReference type="EMBL" id="QPH89379.1"/>
    </source>
</evidence>
<dbReference type="InterPro" id="IPR008258">
    <property type="entry name" value="Transglycosylase_SLT_dom_1"/>
</dbReference>
<dbReference type="SUPFAM" id="SSF53955">
    <property type="entry name" value="Lysozyme-like"/>
    <property type="match status" value="1"/>
</dbReference>
<name>A0A7S9WQB1_9BACT</name>
<keyword evidence="1" id="KW-0732">Signal</keyword>
<reference evidence="3 4" key="1">
    <citation type="journal article" date="2018" name="Emerg. Microbes Infect.">
        <title>Genomic analysis of oral Campylobacter concisus strains identified a potential bacterial molecular marker associated with active Crohn's disease.</title>
        <authorList>
            <person name="Liu F."/>
            <person name="Ma R."/>
            <person name="Tay C.Y.A."/>
            <person name="Octavia S."/>
            <person name="Lan R."/>
            <person name="Chung H.K.L."/>
            <person name="Riordan S.M."/>
            <person name="Grimm M.C."/>
            <person name="Leong R.W."/>
            <person name="Tanaka M.M."/>
            <person name="Connor S."/>
            <person name="Zhang L."/>
        </authorList>
    </citation>
    <scope>NUCLEOTIDE SEQUENCE [LARGE SCALE GENOMIC DNA]</scope>
    <source>
        <strain evidence="3 4">P1CDO2</strain>
    </source>
</reference>
<proteinExistence type="predicted"/>
<dbReference type="Proteomes" id="UP000594508">
    <property type="component" value="Chromosome"/>
</dbReference>
<feature type="signal peptide" evidence="1">
    <location>
        <begin position="1"/>
        <end position="32"/>
    </location>
</feature>
<sequence>MKFLKQFKIIKYYKKLFIIILSLSIIATNVSAIPNADESRYNKLFYKFGKEFNIPPILLWAIAKTESNFTNNAKNINNNGSIDYGLMQINSIHETTLKAKNLSIDDLYKPETNIQMGAMILRNCINKHGWDYKALNCYNGKVENNPYSRKVFANLRTLKQARRVIK</sequence>
<dbReference type="EMBL" id="CP060707">
    <property type="protein sequence ID" value="QPH89379.1"/>
    <property type="molecule type" value="Genomic_DNA"/>
</dbReference>
<evidence type="ECO:0000259" key="2">
    <source>
        <dbReference type="Pfam" id="PF01464"/>
    </source>
</evidence>
<dbReference type="Gene3D" id="1.10.530.10">
    <property type="match status" value="1"/>
</dbReference>
<feature type="domain" description="Transglycosylase SLT" evidence="2">
    <location>
        <begin position="46"/>
        <end position="140"/>
    </location>
</feature>
<evidence type="ECO:0000256" key="1">
    <source>
        <dbReference type="SAM" id="SignalP"/>
    </source>
</evidence>
<feature type="chain" id="PRO_5032266867" evidence="1">
    <location>
        <begin position="33"/>
        <end position="166"/>
    </location>
</feature>
<organism evidence="3 4">
    <name type="scientific">Campylobacter concisus</name>
    <dbReference type="NCBI Taxonomy" id="199"/>
    <lineage>
        <taxon>Bacteria</taxon>
        <taxon>Pseudomonadati</taxon>
        <taxon>Campylobacterota</taxon>
        <taxon>Epsilonproteobacteria</taxon>
        <taxon>Campylobacterales</taxon>
        <taxon>Campylobacteraceae</taxon>
        <taxon>Campylobacter</taxon>
    </lineage>
</organism>
<protein>
    <submittedName>
        <fullName evidence="3">Lytic transglycosylase domain-containing protein</fullName>
    </submittedName>
</protein>
<dbReference type="RefSeq" id="WP_107916044.1">
    <property type="nucleotide sequence ID" value="NZ_CP060707.1"/>
</dbReference>
<evidence type="ECO:0000313" key="4">
    <source>
        <dbReference type="Proteomes" id="UP000594508"/>
    </source>
</evidence>
<dbReference type="AlphaFoldDB" id="A0A7S9WQB1"/>
<dbReference type="CDD" id="cd13400">
    <property type="entry name" value="LT_IagB-like"/>
    <property type="match status" value="1"/>
</dbReference>